<dbReference type="InterPro" id="IPR029062">
    <property type="entry name" value="Class_I_gatase-like"/>
</dbReference>
<dbReference type="RefSeq" id="WP_142818435.1">
    <property type="nucleotide sequence ID" value="NZ_CP035503.1"/>
</dbReference>
<proteinExistence type="predicted"/>
<dbReference type="PANTHER" id="PTHR43130">
    <property type="entry name" value="ARAC-FAMILY TRANSCRIPTIONAL REGULATOR"/>
    <property type="match status" value="1"/>
</dbReference>
<dbReference type="KEGG" id="rhf:EUB48_08210"/>
<dbReference type="InterPro" id="IPR052158">
    <property type="entry name" value="INH-QAR"/>
</dbReference>
<dbReference type="AlphaFoldDB" id="A0A515DA44"/>
<gene>
    <name evidence="2" type="ORF">EUB48_08210</name>
</gene>
<dbReference type="Gene3D" id="3.40.50.880">
    <property type="match status" value="1"/>
</dbReference>
<dbReference type="OrthoDB" id="9803764at2"/>
<dbReference type="GO" id="GO:0006355">
    <property type="term" value="P:regulation of DNA-templated transcription"/>
    <property type="evidence" value="ECO:0007669"/>
    <property type="project" value="TreeGrafter"/>
</dbReference>
<reference evidence="2 3" key="1">
    <citation type="submission" date="2019-01" db="EMBL/GenBank/DDBJ databases">
        <title>Genomic insights into a novel species Rhodoferax sp.</title>
        <authorList>
            <person name="Jin L."/>
        </authorList>
    </citation>
    <scope>NUCLEOTIDE SEQUENCE [LARGE SCALE GENOMIC DNA]</scope>
    <source>
        <strain evidence="2 3">CHu59-6-5</strain>
    </source>
</reference>
<evidence type="ECO:0000259" key="1">
    <source>
        <dbReference type="Pfam" id="PF01965"/>
    </source>
</evidence>
<dbReference type="PANTHER" id="PTHR43130:SF3">
    <property type="entry name" value="HTH-TYPE TRANSCRIPTIONAL REGULATOR RV1931C"/>
    <property type="match status" value="1"/>
</dbReference>
<organism evidence="2 3">
    <name type="scientific">Rhodoferax sediminis</name>
    <dbReference type="NCBI Taxonomy" id="2509614"/>
    <lineage>
        <taxon>Bacteria</taxon>
        <taxon>Pseudomonadati</taxon>
        <taxon>Pseudomonadota</taxon>
        <taxon>Betaproteobacteria</taxon>
        <taxon>Burkholderiales</taxon>
        <taxon>Comamonadaceae</taxon>
        <taxon>Rhodoferax</taxon>
    </lineage>
</organism>
<evidence type="ECO:0000313" key="3">
    <source>
        <dbReference type="Proteomes" id="UP000316798"/>
    </source>
</evidence>
<dbReference type="Pfam" id="PF01965">
    <property type="entry name" value="DJ-1_PfpI"/>
    <property type="match status" value="1"/>
</dbReference>
<evidence type="ECO:0000313" key="2">
    <source>
        <dbReference type="EMBL" id="QDL37264.1"/>
    </source>
</evidence>
<accession>A0A515DA44</accession>
<dbReference type="EMBL" id="CP035503">
    <property type="protein sequence ID" value="QDL37264.1"/>
    <property type="molecule type" value="Genomic_DNA"/>
</dbReference>
<sequence length="213" mass="22556">MQLTYLLYNGIEPIDLGAIGVMSMGRRIVPQLSYRTVAATRAPVELSNGLRVLPDAAFEEVADIDVLMVPGGPGWRDAAKDPLTLNFIRRWAPTAMLSSLCTGAMILAAANALDGLVATTKCVVVPPETSPMDELKKTYPGISTTHALLVDNGRVVTGGGVALCIDTTLYLIGLRYGSDAADEVARIMEYGPARAANSSRLPLIAGEALADFH</sequence>
<keyword evidence="3" id="KW-1185">Reference proteome</keyword>
<dbReference type="Proteomes" id="UP000316798">
    <property type="component" value="Chromosome"/>
</dbReference>
<feature type="domain" description="DJ-1/PfpI" evidence="1">
    <location>
        <begin position="34"/>
        <end position="162"/>
    </location>
</feature>
<name>A0A515DA44_9BURK</name>
<dbReference type="InterPro" id="IPR002818">
    <property type="entry name" value="DJ-1/PfpI"/>
</dbReference>
<dbReference type="CDD" id="cd03139">
    <property type="entry name" value="GATase1_PfpI_2"/>
    <property type="match status" value="1"/>
</dbReference>
<dbReference type="SUPFAM" id="SSF52317">
    <property type="entry name" value="Class I glutamine amidotransferase-like"/>
    <property type="match status" value="1"/>
</dbReference>
<protein>
    <submittedName>
        <fullName evidence="2">DJ-1/PfpI family protein</fullName>
    </submittedName>
</protein>